<dbReference type="InterPro" id="IPR018728">
    <property type="entry name" value="DUF2268"/>
</dbReference>
<feature type="domain" description="DUF2268" evidence="1">
    <location>
        <begin position="88"/>
        <end position="294"/>
    </location>
</feature>
<dbReference type="RefSeq" id="WP_271712736.1">
    <property type="nucleotide sequence ID" value="NZ_AP024169.1"/>
</dbReference>
<protein>
    <recommendedName>
        <fullName evidence="1">DUF2268 domain-containing protein</fullName>
    </recommendedName>
</protein>
<proteinExistence type="predicted"/>
<evidence type="ECO:0000313" key="2">
    <source>
        <dbReference type="EMBL" id="BCN31627.1"/>
    </source>
</evidence>
<dbReference type="AlphaFoldDB" id="A0A7R7IDJ7"/>
<evidence type="ECO:0000259" key="1">
    <source>
        <dbReference type="Pfam" id="PF10026"/>
    </source>
</evidence>
<reference evidence="2 3" key="1">
    <citation type="submission" date="2020-11" db="EMBL/GenBank/DDBJ databases">
        <title>Draft genome sequencing of a Lachnospiraceae strain isolated from anoxic soil subjected to BSD treatment.</title>
        <authorList>
            <person name="Uek A."/>
            <person name="Tonouchi A."/>
        </authorList>
    </citation>
    <scope>NUCLEOTIDE SEQUENCE [LARGE SCALE GENOMIC DNA]</scope>
    <source>
        <strain evidence="2 3">TB5</strain>
    </source>
</reference>
<sequence length="302" mass="34415">MNITVLRSDEIYKKIINAKNEDKENIYRYELMKPFEYKWQCIGVPLEAQNDGGYDVISASTMGGGYHPAQITEKMLKEVDKISEESFWDNCVKSIRNTLEGFERNGIILLIQNYIFTVLLNDPHNPMSTMTGDYCGDGGIPGYIFGTIIPNETSIKMLPVALAHEANHNVRWQFMKWSSEISLADMIISEGLAESFAAYMYGKDKVGKWVKDTTDDMLHDIIKPLIKENLYEKDFNKLSLYLYGDDIMAMRGIEPAGIPYCAGYACGYALIQHYLNKTGKSIYEATITSTEDILRETEDFWS</sequence>
<name>A0A7R7IDJ7_9FIRM</name>
<organism evidence="2 3">
    <name type="scientific">Anaeromicropila herbilytica</name>
    <dbReference type="NCBI Taxonomy" id="2785025"/>
    <lineage>
        <taxon>Bacteria</taxon>
        <taxon>Bacillati</taxon>
        <taxon>Bacillota</taxon>
        <taxon>Clostridia</taxon>
        <taxon>Lachnospirales</taxon>
        <taxon>Lachnospiraceae</taxon>
        <taxon>Anaeromicropila</taxon>
    </lineage>
</organism>
<gene>
    <name evidence="2" type="ORF">bsdtb5_29220</name>
</gene>
<dbReference type="Pfam" id="PF10026">
    <property type="entry name" value="DUF2268"/>
    <property type="match status" value="1"/>
</dbReference>
<accession>A0A7R7IDJ7</accession>
<evidence type="ECO:0000313" key="3">
    <source>
        <dbReference type="Proteomes" id="UP000595897"/>
    </source>
</evidence>
<dbReference type="EMBL" id="AP024169">
    <property type="protein sequence ID" value="BCN31627.1"/>
    <property type="molecule type" value="Genomic_DNA"/>
</dbReference>
<keyword evidence="3" id="KW-1185">Reference proteome</keyword>
<dbReference type="KEGG" id="ahb:bsdtb5_29220"/>
<dbReference type="Proteomes" id="UP000595897">
    <property type="component" value="Chromosome"/>
</dbReference>